<dbReference type="Pfam" id="PF12760">
    <property type="entry name" value="Zn_ribbon_IS1595"/>
    <property type="match status" value="1"/>
</dbReference>
<dbReference type="NCBIfam" id="NF033547">
    <property type="entry name" value="transpos_IS1595"/>
    <property type="match status" value="1"/>
</dbReference>
<name>A0ABP7L658_9SPHN</name>
<dbReference type="InterPro" id="IPR053164">
    <property type="entry name" value="IS1016-like_transposase"/>
</dbReference>
<accession>A0ABP7L658</accession>
<dbReference type="InterPro" id="IPR024445">
    <property type="entry name" value="Tnp_ISXO2-like"/>
</dbReference>
<gene>
    <name evidence="2" type="ORF">GCM10022276_13490</name>
</gene>
<dbReference type="PANTHER" id="PTHR47163">
    <property type="entry name" value="DDE_TNP_IS1595 DOMAIN-CONTAINING PROTEIN"/>
    <property type="match status" value="1"/>
</dbReference>
<dbReference type="Pfam" id="PF12762">
    <property type="entry name" value="DDE_Tnp_IS1595"/>
    <property type="match status" value="1"/>
</dbReference>
<keyword evidence="3" id="KW-1185">Reference proteome</keyword>
<sequence>MNLTNPIYQDADKAREHIEAIHWPNGPVCPHCGSVENIKKLQGKSTRKGVYKCNACTKPFTVTVGTVMEDSKIPLNKWLMAFAMVNGSKKGVSAHQLHRQLGITYKSAWFMEHRIREAMKQDFEPMGGPGMVIEADETFFGKDKTAPKSRMAIRNMNKIVSLVDRTTGRAVSFHVTDNLNADTISGILYTNVRRASRLMTDEAHYYMRPGLEFASHQSVNHSAKEYVRGDVTTNTIEGFFGIFKRGMKGIYQHCSSKHLQRYLNEFDFRYTFRAANGYDDAARTAEALKGARGKRLMYRQPDFAAA</sequence>
<proteinExistence type="predicted"/>
<protein>
    <submittedName>
        <fullName evidence="2">IS1595 family transposase</fullName>
    </submittedName>
</protein>
<dbReference type="Proteomes" id="UP001500827">
    <property type="component" value="Unassembled WGS sequence"/>
</dbReference>
<evidence type="ECO:0000313" key="3">
    <source>
        <dbReference type="Proteomes" id="UP001500827"/>
    </source>
</evidence>
<evidence type="ECO:0000259" key="1">
    <source>
        <dbReference type="SMART" id="SM01126"/>
    </source>
</evidence>
<reference evidence="3" key="1">
    <citation type="journal article" date="2019" name="Int. J. Syst. Evol. Microbiol.">
        <title>The Global Catalogue of Microorganisms (GCM) 10K type strain sequencing project: providing services to taxonomists for standard genome sequencing and annotation.</title>
        <authorList>
            <consortium name="The Broad Institute Genomics Platform"/>
            <consortium name="The Broad Institute Genome Sequencing Center for Infectious Disease"/>
            <person name="Wu L."/>
            <person name="Ma J."/>
        </authorList>
    </citation>
    <scope>NUCLEOTIDE SEQUENCE [LARGE SCALE GENOMIC DNA]</scope>
    <source>
        <strain evidence="3">JCM 17543</strain>
    </source>
</reference>
<evidence type="ECO:0000313" key="2">
    <source>
        <dbReference type="EMBL" id="GAA3895733.1"/>
    </source>
</evidence>
<dbReference type="PANTHER" id="PTHR47163:SF2">
    <property type="entry name" value="SI:DKEY-17M8.2"/>
    <property type="match status" value="1"/>
</dbReference>
<dbReference type="InterPro" id="IPR024442">
    <property type="entry name" value="Transposase_Zn_ribbon"/>
</dbReference>
<comment type="caution">
    <text evidence="2">The sequence shown here is derived from an EMBL/GenBank/DDBJ whole genome shotgun (WGS) entry which is preliminary data.</text>
</comment>
<dbReference type="EMBL" id="BAABBM010000001">
    <property type="protein sequence ID" value="GAA3895733.1"/>
    <property type="molecule type" value="Genomic_DNA"/>
</dbReference>
<dbReference type="SMART" id="SM01126">
    <property type="entry name" value="DDE_Tnp_IS1595"/>
    <property type="match status" value="1"/>
</dbReference>
<feature type="domain" description="ISXO2-like transposase" evidence="1">
    <location>
        <begin position="125"/>
        <end position="271"/>
    </location>
</feature>
<organism evidence="2 3">
    <name type="scientific">Sphingomonas limnosediminicola</name>
    <dbReference type="NCBI Taxonomy" id="940133"/>
    <lineage>
        <taxon>Bacteria</taxon>
        <taxon>Pseudomonadati</taxon>
        <taxon>Pseudomonadota</taxon>
        <taxon>Alphaproteobacteria</taxon>
        <taxon>Sphingomonadales</taxon>
        <taxon>Sphingomonadaceae</taxon>
        <taxon>Sphingomonas</taxon>
    </lineage>
</organism>
<dbReference type="RefSeq" id="WP_344698907.1">
    <property type="nucleotide sequence ID" value="NZ_BAABBM010000001.1"/>
</dbReference>